<accession>A0A319DDD4</accession>
<dbReference type="InterPro" id="IPR036420">
    <property type="entry name" value="BRCT_dom_sf"/>
</dbReference>
<evidence type="ECO:0000256" key="1">
    <source>
        <dbReference type="SAM" id="MobiDB-lite"/>
    </source>
</evidence>
<dbReference type="EMBL" id="KZ825854">
    <property type="protein sequence ID" value="PYH95389.1"/>
    <property type="molecule type" value="Genomic_DNA"/>
</dbReference>
<evidence type="ECO:0000313" key="4">
    <source>
        <dbReference type="Proteomes" id="UP000247810"/>
    </source>
</evidence>
<keyword evidence="4" id="KW-1185">Reference proteome</keyword>
<feature type="compositionally biased region" description="Gly residues" evidence="1">
    <location>
        <begin position="129"/>
        <end position="146"/>
    </location>
</feature>
<dbReference type="PROSITE" id="PS50172">
    <property type="entry name" value="BRCT"/>
    <property type="match status" value="1"/>
</dbReference>
<dbReference type="VEuPathDB" id="FungiDB:BO71DRAFT_408596"/>
<dbReference type="Pfam" id="PF00533">
    <property type="entry name" value="BRCT"/>
    <property type="match status" value="1"/>
</dbReference>
<feature type="domain" description="BRCT" evidence="2">
    <location>
        <begin position="262"/>
        <end position="369"/>
    </location>
</feature>
<gene>
    <name evidence="3" type="ORF">BO71DRAFT_408596</name>
</gene>
<feature type="compositionally biased region" description="Low complexity" evidence="1">
    <location>
        <begin position="79"/>
        <end position="96"/>
    </location>
</feature>
<reference evidence="3 4" key="1">
    <citation type="submission" date="2018-02" db="EMBL/GenBank/DDBJ databases">
        <title>The genomes of Aspergillus section Nigri reveals drivers in fungal speciation.</title>
        <authorList>
            <consortium name="DOE Joint Genome Institute"/>
            <person name="Vesth T.C."/>
            <person name="Nybo J."/>
            <person name="Theobald S."/>
            <person name="Brandl J."/>
            <person name="Frisvad J.C."/>
            <person name="Nielsen K.F."/>
            <person name="Lyhne E.K."/>
            <person name="Kogle M.E."/>
            <person name="Kuo A."/>
            <person name="Riley R."/>
            <person name="Clum A."/>
            <person name="Nolan M."/>
            <person name="Lipzen A."/>
            <person name="Salamov A."/>
            <person name="Henrissat B."/>
            <person name="Wiebenga A."/>
            <person name="De vries R.P."/>
            <person name="Grigoriev I.V."/>
            <person name="Mortensen U.H."/>
            <person name="Andersen M.R."/>
            <person name="Baker S.E."/>
        </authorList>
    </citation>
    <scope>NUCLEOTIDE SEQUENCE [LARGE SCALE GENOMIC DNA]</scope>
    <source>
        <strain evidence="3 4">CBS 707.79</strain>
    </source>
</reference>
<feature type="compositionally biased region" description="Low complexity" evidence="1">
    <location>
        <begin position="208"/>
        <end position="231"/>
    </location>
</feature>
<dbReference type="OrthoDB" id="427711at2759"/>
<dbReference type="SUPFAM" id="SSF52113">
    <property type="entry name" value="BRCT domain"/>
    <property type="match status" value="1"/>
</dbReference>
<dbReference type="Proteomes" id="UP000247810">
    <property type="component" value="Unassembled WGS sequence"/>
</dbReference>
<sequence>MPNPHPRNPPIVPTNHLTFDVWNTSAAGHQVADSAHDSAWRDTRRQKLARQFGSKDGDCASASAFGTGEVQSGGEWMFPSSSSSSSSPSASSSASALGYNKEVKHKNGGEQRDRDIRSMFGQVKKRGSGSLGLEGPGGGGGGGGGGKKIRVELCSSSPSSMQTSSIRSASASASSITAPASGSCAGSATATAKYTPAATPTPTPTPTPTSSATATPAPTSTATSTSTSTAPSPRPNPDTIPRTHTHTHTKPDSLLQPQIPSTPTKILAGLTIHINGQTTPHISDHKLKHLLVAHGADLAIALHRKVTHLVVGPANAGPGRGGAGGGLAAGKLQKEIQRAGWKGIKLVRVQWVLDSIAAGKRLAESKYAVHLMPNQKSVFGFVTSTSTATATATTATTSATTTATSAS</sequence>
<organism evidence="3 4">
    <name type="scientific">Aspergillus ellipticus CBS 707.79</name>
    <dbReference type="NCBI Taxonomy" id="1448320"/>
    <lineage>
        <taxon>Eukaryota</taxon>
        <taxon>Fungi</taxon>
        <taxon>Dikarya</taxon>
        <taxon>Ascomycota</taxon>
        <taxon>Pezizomycotina</taxon>
        <taxon>Eurotiomycetes</taxon>
        <taxon>Eurotiomycetidae</taxon>
        <taxon>Eurotiales</taxon>
        <taxon>Aspergillaceae</taxon>
        <taxon>Aspergillus</taxon>
        <taxon>Aspergillus subgen. Circumdati</taxon>
    </lineage>
</organism>
<dbReference type="AlphaFoldDB" id="A0A319DDD4"/>
<dbReference type="Gene3D" id="3.40.50.10190">
    <property type="entry name" value="BRCT domain"/>
    <property type="match status" value="1"/>
</dbReference>
<name>A0A319DDD4_9EURO</name>
<feature type="region of interest" description="Disordered" evidence="1">
    <location>
        <begin position="194"/>
        <end position="260"/>
    </location>
</feature>
<evidence type="ECO:0000259" key="2">
    <source>
        <dbReference type="PROSITE" id="PS50172"/>
    </source>
</evidence>
<evidence type="ECO:0000313" key="3">
    <source>
        <dbReference type="EMBL" id="PYH95389.1"/>
    </source>
</evidence>
<proteinExistence type="predicted"/>
<feature type="region of interest" description="Disordered" evidence="1">
    <location>
        <begin position="52"/>
        <end position="168"/>
    </location>
</feature>
<feature type="compositionally biased region" description="Basic and acidic residues" evidence="1">
    <location>
        <begin position="101"/>
        <end position="117"/>
    </location>
</feature>
<dbReference type="InterPro" id="IPR001357">
    <property type="entry name" value="BRCT_dom"/>
</dbReference>
<dbReference type="SMART" id="SM00292">
    <property type="entry name" value="BRCT"/>
    <property type="match status" value="1"/>
</dbReference>
<feature type="compositionally biased region" description="Low complexity" evidence="1">
    <location>
        <begin position="155"/>
        <end position="168"/>
    </location>
</feature>
<protein>
    <recommendedName>
        <fullName evidence="2">BRCT domain-containing protein</fullName>
    </recommendedName>
</protein>